<comment type="caution">
    <text evidence="4">The sequence shown here is derived from an EMBL/GenBank/DDBJ whole genome shotgun (WGS) entry which is preliminary data.</text>
</comment>
<dbReference type="AlphaFoldDB" id="A0A1S1Q2H8"/>
<keyword evidence="2" id="KW-0472">Membrane</keyword>
<dbReference type="GO" id="GO:0006465">
    <property type="term" value="P:signal peptide processing"/>
    <property type="evidence" value="ECO:0007669"/>
    <property type="project" value="TreeGrafter"/>
</dbReference>
<evidence type="ECO:0000259" key="3">
    <source>
        <dbReference type="Pfam" id="PF01478"/>
    </source>
</evidence>
<comment type="similarity">
    <text evidence="1">Belongs to the peptidase A24 family.</text>
</comment>
<feature type="domain" description="Prepilin type IV endopeptidase peptidase" evidence="3">
    <location>
        <begin position="74"/>
        <end position="182"/>
    </location>
</feature>
<proteinExistence type="inferred from homology"/>
<dbReference type="EMBL" id="MAXA01000223">
    <property type="protein sequence ID" value="OHV27395.1"/>
    <property type="molecule type" value="Genomic_DNA"/>
</dbReference>
<protein>
    <submittedName>
        <fullName evidence="4">Peptidase A24</fullName>
    </submittedName>
</protein>
<dbReference type="PANTHER" id="PTHR30487:SF0">
    <property type="entry name" value="PREPILIN LEADER PEPTIDASE_N-METHYLTRANSFERASE-RELATED"/>
    <property type="match status" value="1"/>
</dbReference>
<evidence type="ECO:0000256" key="1">
    <source>
        <dbReference type="ARBA" id="ARBA00005801"/>
    </source>
</evidence>
<dbReference type="RefSeq" id="WP_071064876.1">
    <property type="nucleotide sequence ID" value="NZ_MAXA01000223.1"/>
</dbReference>
<gene>
    <name evidence="4" type="ORF">BBK14_20960</name>
</gene>
<keyword evidence="5" id="KW-1185">Reference proteome</keyword>
<dbReference type="Pfam" id="PF01478">
    <property type="entry name" value="Peptidase_A24"/>
    <property type="match status" value="1"/>
</dbReference>
<dbReference type="PANTHER" id="PTHR30487">
    <property type="entry name" value="TYPE 4 PREPILIN-LIKE PROTEINS LEADER PEPTIDE-PROCESSING ENZYME"/>
    <property type="match status" value="1"/>
</dbReference>
<feature type="transmembrane region" description="Helical" evidence="2">
    <location>
        <begin position="200"/>
        <end position="218"/>
    </location>
</feature>
<name>A0A1S1Q2H8_9ACTN</name>
<accession>A0A1S1Q2H8</accession>
<dbReference type="Gene3D" id="1.20.120.1220">
    <property type="match status" value="1"/>
</dbReference>
<sequence>MNTVVAATVAAAVCAALPIPLLPRVVGSFDPVDGRLPRRATPAPAVLGAVTAVLIAAVAASTYPHPGRLPAYLYLTVVGVVLAAVDLRVHRLPDVIVLPSYAVLAALLAVPALAEGAPGRWPRALLAGAVAWLLYAGLRLLPGAGLGRGDVKLAGLLGVATGWLGWSAVVVWLVATTMISGAVVLVLLALRRVSRRDPIAYGPFLLFGALIAVLGVGWEPAG</sequence>
<dbReference type="InterPro" id="IPR050882">
    <property type="entry name" value="Prepilin_peptidase/N-MTase"/>
</dbReference>
<feature type="transmembrane region" description="Helical" evidence="2">
    <location>
        <begin position="40"/>
        <end position="59"/>
    </location>
</feature>
<evidence type="ECO:0000256" key="2">
    <source>
        <dbReference type="SAM" id="Phobius"/>
    </source>
</evidence>
<dbReference type="InterPro" id="IPR000045">
    <property type="entry name" value="Prepilin_IV_endopep_pep"/>
</dbReference>
<dbReference type="GO" id="GO:0005886">
    <property type="term" value="C:plasma membrane"/>
    <property type="evidence" value="ECO:0007669"/>
    <property type="project" value="TreeGrafter"/>
</dbReference>
<keyword evidence="2" id="KW-0812">Transmembrane</keyword>
<organism evidence="4 5">
    <name type="scientific">Parafrankia soli</name>
    <dbReference type="NCBI Taxonomy" id="2599596"/>
    <lineage>
        <taxon>Bacteria</taxon>
        <taxon>Bacillati</taxon>
        <taxon>Actinomycetota</taxon>
        <taxon>Actinomycetes</taxon>
        <taxon>Frankiales</taxon>
        <taxon>Frankiaceae</taxon>
        <taxon>Parafrankia</taxon>
    </lineage>
</organism>
<evidence type="ECO:0000313" key="5">
    <source>
        <dbReference type="Proteomes" id="UP000179769"/>
    </source>
</evidence>
<dbReference type="Proteomes" id="UP000179769">
    <property type="component" value="Unassembled WGS sequence"/>
</dbReference>
<feature type="transmembrane region" description="Helical" evidence="2">
    <location>
        <begin position="95"/>
        <end position="113"/>
    </location>
</feature>
<dbReference type="GO" id="GO:0004190">
    <property type="term" value="F:aspartic-type endopeptidase activity"/>
    <property type="evidence" value="ECO:0007669"/>
    <property type="project" value="InterPro"/>
</dbReference>
<feature type="transmembrane region" description="Helical" evidence="2">
    <location>
        <begin position="125"/>
        <end position="144"/>
    </location>
</feature>
<dbReference type="OrthoDB" id="2087435at2"/>
<keyword evidence="2" id="KW-1133">Transmembrane helix</keyword>
<evidence type="ECO:0000313" key="4">
    <source>
        <dbReference type="EMBL" id="OHV27395.1"/>
    </source>
</evidence>
<feature type="transmembrane region" description="Helical" evidence="2">
    <location>
        <begin position="164"/>
        <end position="188"/>
    </location>
</feature>
<reference evidence="5" key="1">
    <citation type="submission" date="2016-07" db="EMBL/GenBank/DDBJ databases">
        <title>Frankia sp. NRRL B-16219 Genome sequencing.</title>
        <authorList>
            <person name="Ghodhbane-Gtari F."/>
            <person name="Swanson E."/>
            <person name="Gueddou A."/>
            <person name="Louati M."/>
            <person name="Nouioui I."/>
            <person name="Hezbri K."/>
            <person name="Abebe-Akele F."/>
            <person name="Simpson S."/>
            <person name="Morris K."/>
            <person name="Thomas K."/>
            <person name="Gtari M."/>
            <person name="Tisa L.S."/>
        </authorList>
    </citation>
    <scope>NUCLEOTIDE SEQUENCE [LARGE SCALE GENOMIC DNA]</scope>
    <source>
        <strain evidence="5">NRRL B-16219</strain>
    </source>
</reference>
<feature type="transmembrane region" description="Helical" evidence="2">
    <location>
        <begin position="71"/>
        <end position="89"/>
    </location>
</feature>